<evidence type="ECO:0000313" key="1">
    <source>
        <dbReference type="EMBL" id="CAG7677369.1"/>
    </source>
</evidence>
<organism evidence="1 2">
    <name type="scientific">Allacma fusca</name>
    <dbReference type="NCBI Taxonomy" id="39272"/>
    <lineage>
        <taxon>Eukaryota</taxon>
        <taxon>Metazoa</taxon>
        <taxon>Ecdysozoa</taxon>
        <taxon>Arthropoda</taxon>
        <taxon>Hexapoda</taxon>
        <taxon>Collembola</taxon>
        <taxon>Symphypleona</taxon>
        <taxon>Sminthuridae</taxon>
        <taxon>Allacma</taxon>
    </lineage>
</organism>
<dbReference type="Proteomes" id="UP000708208">
    <property type="component" value="Unassembled WGS sequence"/>
</dbReference>
<keyword evidence="2" id="KW-1185">Reference proteome</keyword>
<dbReference type="AlphaFoldDB" id="A0A8J2J9W2"/>
<proteinExistence type="predicted"/>
<protein>
    <submittedName>
        <fullName evidence="1">Uncharacterized protein</fullName>
    </submittedName>
</protein>
<name>A0A8J2J9W2_9HEXA</name>
<comment type="caution">
    <text evidence="1">The sequence shown here is derived from an EMBL/GenBank/DDBJ whole genome shotgun (WGS) entry which is preliminary data.</text>
</comment>
<reference evidence="1" key="1">
    <citation type="submission" date="2021-06" db="EMBL/GenBank/DDBJ databases">
        <authorList>
            <person name="Hodson N. C."/>
            <person name="Mongue J. A."/>
            <person name="Jaron S. K."/>
        </authorList>
    </citation>
    <scope>NUCLEOTIDE SEQUENCE</scope>
</reference>
<dbReference type="EMBL" id="CAJVCH010014107">
    <property type="protein sequence ID" value="CAG7677369.1"/>
    <property type="molecule type" value="Genomic_DNA"/>
</dbReference>
<gene>
    <name evidence="1" type="ORF">AFUS01_LOCUS2465</name>
</gene>
<accession>A0A8J2J9W2</accession>
<sequence length="68" mass="7699">MVQMVVPEVEPVKLERTAVMVVNEDTVKIGLSVAKFGVYSLQEKSKITKLMILWSKLAFQKVQHKAPE</sequence>
<evidence type="ECO:0000313" key="2">
    <source>
        <dbReference type="Proteomes" id="UP000708208"/>
    </source>
</evidence>